<proteinExistence type="predicted"/>
<evidence type="ECO:0000313" key="2">
    <source>
        <dbReference type="EMBL" id="GHF92045.1"/>
    </source>
</evidence>
<dbReference type="AlphaFoldDB" id="A0A919BIU8"/>
<dbReference type="RefSeq" id="WP_189769949.1">
    <property type="nucleotide sequence ID" value="NZ_BNCK01000004.1"/>
</dbReference>
<protein>
    <recommendedName>
        <fullName evidence="4">Gluconate 2-dehydrogenase subunit 3 family protein</fullName>
    </recommendedName>
</protein>
<dbReference type="InterPro" id="IPR006311">
    <property type="entry name" value="TAT_signal"/>
</dbReference>
<keyword evidence="3" id="KW-1185">Reference proteome</keyword>
<keyword evidence="1" id="KW-0732">Signal</keyword>
<dbReference type="PROSITE" id="PS51318">
    <property type="entry name" value="TAT"/>
    <property type="match status" value="1"/>
</dbReference>
<dbReference type="InterPro" id="IPR027056">
    <property type="entry name" value="Gluconate_2DH_su3"/>
</dbReference>
<dbReference type="Pfam" id="PF13618">
    <property type="entry name" value="Gluconate_2-dh3"/>
    <property type="match status" value="1"/>
</dbReference>
<organism evidence="2 3">
    <name type="scientific">Thalassotalea marina</name>
    <dbReference type="NCBI Taxonomy" id="1673741"/>
    <lineage>
        <taxon>Bacteria</taxon>
        <taxon>Pseudomonadati</taxon>
        <taxon>Pseudomonadota</taxon>
        <taxon>Gammaproteobacteria</taxon>
        <taxon>Alteromonadales</taxon>
        <taxon>Colwelliaceae</taxon>
        <taxon>Thalassotalea</taxon>
    </lineage>
</organism>
<feature type="signal peptide" evidence="1">
    <location>
        <begin position="1"/>
        <end position="34"/>
    </location>
</feature>
<evidence type="ECO:0000256" key="1">
    <source>
        <dbReference type="SAM" id="SignalP"/>
    </source>
</evidence>
<dbReference type="Proteomes" id="UP000623842">
    <property type="component" value="Unassembled WGS sequence"/>
</dbReference>
<comment type="caution">
    <text evidence="2">The sequence shown here is derived from an EMBL/GenBank/DDBJ whole genome shotgun (WGS) entry which is preliminary data.</text>
</comment>
<dbReference type="EMBL" id="BNCK01000004">
    <property type="protein sequence ID" value="GHF92045.1"/>
    <property type="molecule type" value="Genomic_DNA"/>
</dbReference>
<name>A0A919BIU8_9GAMM</name>
<reference evidence="2" key="1">
    <citation type="journal article" date="2014" name="Int. J. Syst. Evol. Microbiol.">
        <title>Complete genome sequence of Corynebacterium casei LMG S-19264T (=DSM 44701T), isolated from a smear-ripened cheese.</title>
        <authorList>
            <consortium name="US DOE Joint Genome Institute (JGI-PGF)"/>
            <person name="Walter F."/>
            <person name="Albersmeier A."/>
            <person name="Kalinowski J."/>
            <person name="Ruckert C."/>
        </authorList>
    </citation>
    <scope>NUCLEOTIDE SEQUENCE</scope>
    <source>
        <strain evidence="2">KCTC 42731</strain>
    </source>
</reference>
<accession>A0A919BIU8</accession>
<feature type="chain" id="PRO_5037457939" description="Gluconate 2-dehydrogenase subunit 3 family protein" evidence="1">
    <location>
        <begin position="35"/>
        <end position="247"/>
    </location>
</feature>
<evidence type="ECO:0008006" key="4">
    <source>
        <dbReference type="Google" id="ProtNLM"/>
    </source>
</evidence>
<sequence>MSTINDKYMYRSGMSRRDSLKWLSALAVSSAAVASVGFSSDAYADKSTVGHWPDLKLKPITGKGYGTDPNLIIPPESPWPLTLTTEQLTLVAILSDIIVPREGDVPSATEVDVPAVINEWVSAPYSGQQRDRSTILHALAWIDDEATQRFNKIFAKLNTNEQIAIIDDIAYRTPTTPEEFQQIAKAFARFRNLVMAAFFCSPAGMKDIGYMGNVPIAGDYPGPDKPAQQHLDNILAELGLTEFAYKA</sequence>
<evidence type="ECO:0000313" key="3">
    <source>
        <dbReference type="Proteomes" id="UP000623842"/>
    </source>
</evidence>
<reference evidence="2" key="2">
    <citation type="submission" date="2020-09" db="EMBL/GenBank/DDBJ databases">
        <authorList>
            <person name="Sun Q."/>
            <person name="Kim S."/>
        </authorList>
    </citation>
    <scope>NUCLEOTIDE SEQUENCE</scope>
    <source>
        <strain evidence="2">KCTC 42731</strain>
    </source>
</reference>
<gene>
    <name evidence="2" type="ORF">GCM10017161_20110</name>
</gene>